<evidence type="ECO:0000256" key="7">
    <source>
        <dbReference type="ARBA" id="ARBA00045681"/>
    </source>
</evidence>
<dbReference type="Pfam" id="PF09243">
    <property type="entry name" value="Rsm22"/>
    <property type="match status" value="1"/>
</dbReference>
<sequence>MFTAWRRFSTKMKLVPHFDPEIVKKFKDETMHPRRHPGRVLTPAYQVPEKIYESIKKVLEDESIACLRNDAIILTNYLRERLRPVEQEEVAQKAQLMQDRVREKYNISNAKKLSPKVIDKAKKEVVKSLLRHTYIWTAMDFSGYLCYTYLVGRSAAEYAIVSTIFAEINKRDPSFQPKSVFDFGSGVGTVIWASQGVWEDSIKEYYCVDSSSKMQDISRQILALEQPKKRLVKAQVYFRQFLPISSQRKYNIVVSAFSLLELPDAKSRLETLSNLWDKTQDYLVLVELGTHGGFQVINEARDFLLGLFSKGRKQSFDSHVFAPCPHDMKCPKMSRNEKCFFEKAFIQNPFDNKERRAKETYSYVVLRRKRESRMILVACLLFLKPVLVRTEHSHCRICTAHGTYEDICFQKDKTLLPYWSVRMSEWGDRLPITDFSKEPTLSNEPPELIPKPHIQNAQPSENADKSQTQEVLDFREDGSKQQKDNNT</sequence>
<evidence type="ECO:0000313" key="9">
    <source>
        <dbReference type="EMBL" id="CAH0389699.1"/>
    </source>
</evidence>
<dbReference type="AlphaFoldDB" id="A0A9P0F2X4"/>
<evidence type="ECO:0000256" key="5">
    <source>
        <dbReference type="ARBA" id="ARBA00023014"/>
    </source>
</evidence>
<dbReference type="GO" id="GO:0003735">
    <property type="term" value="F:structural constituent of ribosome"/>
    <property type="evidence" value="ECO:0007669"/>
    <property type="project" value="TreeGrafter"/>
</dbReference>
<feature type="compositionally biased region" description="Polar residues" evidence="8">
    <location>
        <begin position="455"/>
        <end position="470"/>
    </location>
</feature>
<accession>A0A9P0F2X4</accession>
<feature type="compositionally biased region" description="Basic and acidic residues" evidence="8">
    <location>
        <begin position="472"/>
        <end position="487"/>
    </location>
</feature>
<dbReference type="GO" id="GO:0006412">
    <property type="term" value="P:translation"/>
    <property type="evidence" value="ECO:0007669"/>
    <property type="project" value="InterPro"/>
</dbReference>
<dbReference type="PANTHER" id="PTHR13184">
    <property type="entry name" value="37S RIBOSOMAL PROTEIN S22"/>
    <property type="match status" value="1"/>
</dbReference>
<dbReference type="PANTHER" id="PTHR13184:SF5">
    <property type="entry name" value="METHYLTRANSFERASE-LIKE PROTEIN 17, MITOCHONDRIAL"/>
    <property type="match status" value="1"/>
</dbReference>
<comment type="subcellular location">
    <subcellularLocation>
        <location evidence="1">Mitochondrion</location>
    </subcellularLocation>
</comment>
<keyword evidence="2" id="KW-0479">Metal-binding</keyword>
<dbReference type="InterPro" id="IPR029063">
    <property type="entry name" value="SAM-dependent_MTases_sf"/>
</dbReference>
<evidence type="ECO:0000313" key="10">
    <source>
        <dbReference type="Proteomes" id="UP001152759"/>
    </source>
</evidence>
<dbReference type="GO" id="GO:0051536">
    <property type="term" value="F:iron-sulfur cluster binding"/>
    <property type="evidence" value="ECO:0007669"/>
    <property type="project" value="UniProtKB-KW"/>
</dbReference>
<keyword evidence="4" id="KW-0408">Iron</keyword>
<dbReference type="GO" id="GO:0008168">
    <property type="term" value="F:methyltransferase activity"/>
    <property type="evidence" value="ECO:0007669"/>
    <property type="project" value="InterPro"/>
</dbReference>
<dbReference type="GO" id="GO:0005763">
    <property type="term" value="C:mitochondrial small ribosomal subunit"/>
    <property type="evidence" value="ECO:0007669"/>
    <property type="project" value="TreeGrafter"/>
</dbReference>
<evidence type="ECO:0000256" key="6">
    <source>
        <dbReference type="ARBA" id="ARBA00023128"/>
    </source>
</evidence>
<evidence type="ECO:0000256" key="2">
    <source>
        <dbReference type="ARBA" id="ARBA00022723"/>
    </source>
</evidence>
<dbReference type="GO" id="GO:0046872">
    <property type="term" value="F:metal ion binding"/>
    <property type="evidence" value="ECO:0007669"/>
    <property type="project" value="UniProtKB-KW"/>
</dbReference>
<gene>
    <name evidence="9" type="ORF">BEMITA_LOCUS8506</name>
</gene>
<dbReference type="InterPro" id="IPR015324">
    <property type="entry name" value="Ribosomal_Rsm22-like"/>
</dbReference>
<evidence type="ECO:0000256" key="3">
    <source>
        <dbReference type="ARBA" id="ARBA00022946"/>
    </source>
</evidence>
<evidence type="ECO:0000256" key="8">
    <source>
        <dbReference type="SAM" id="MobiDB-lite"/>
    </source>
</evidence>
<protein>
    <recommendedName>
        <fullName evidence="11">Methyltransferase-like protein 17, mitochondrial</fullName>
    </recommendedName>
</protein>
<reference evidence="9" key="1">
    <citation type="submission" date="2021-12" db="EMBL/GenBank/DDBJ databases">
        <authorList>
            <person name="King R."/>
        </authorList>
    </citation>
    <scope>NUCLEOTIDE SEQUENCE</scope>
</reference>
<evidence type="ECO:0000256" key="4">
    <source>
        <dbReference type="ARBA" id="ARBA00023004"/>
    </source>
</evidence>
<organism evidence="9 10">
    <name type="scientific">Bemisia tabaci</name>
    <name type="common">Sweetpotato whitefly</name>
    <name type="synonym">Aleurodes tabaci</name>
    <dbReference type="NCBI Taxonomy" id="7038"/>
    <lineage>
        <taxon>Eukaryota</taxon>
        <taxon>Metazoa</taxon>
        <taxon>Ecdysozoa</taxon>
        <taxon>Arthropoda</taxon>
        <taxon>Hexapoda</taxon>
        <taxon>Insecta</taxon>
        <taxon>Pterygota</taxon>
        <taxon>Neoptera</taxon>
        <taxon>Paraneoptera</taxon>
        <taxon>Hemiptera</taxon>
        <taxon>Sternorrhyncha</taxon>
        <taxon>Aleyrodoidea</taxon>
        <taxon>Aleyrodidae</taxon>
        <taxon>Aleyrodinae</taxon>
        <taxon>Bemisia</taxon>
    </lineage>
</organism>
<evidence type="ECO:0000256" key="1">
    <source>
        <dbReference type="ARBA" id="ARBA00004173"/>
    </source>
</evidence>
<keyword evidence="5" id="KW-0411">Iron-sulfur</keyword>
<name>A0A9P0F2X4_BEMTA</name>
<keyword evidence="6" id="KW-0496">Mitochondrion</keyword>
<dbReference type="Proteomes" id="UP001152759">
    <property type="component" value="Chromosome 5"/>
</dbReference>
<comment type="function">
    <text evidence="7">Mitochondrial ribosome (mitoribosome) assembly factor. Binds at the interface of the head and body domains of the mitochondrial small ribosomal subunit (mt-SSU), occluding the mRNA channel and preventing compaction of the head domain towards the body. Probable inactive methyltransferase: retains the characteristic folding and ability to bind S-adenosyl-L-methionine, but it probably lost its methyltransferase activity.</text>
</comment>
<keyword evidence="3" id="KW-0809">Transit peptide</keyword>
<evidence type="ECO:0008006" key="11">
    <source>
        <dbReference type="Google" id="ProtNLM"/>
    </source>
</evidence>
<dbReference type="InterPro" id="IPR052571">
    <property type="entry name" value="Mt_RNA_Methyltransferase"/>
</dbReference>
<dbReference type="SUPFAM" id="SSF53335">
    <property type="entry name" value="S-adenosyl-L-methionine-dependent methyltransferases"/>
    <property type="match status" value="1"/>
</dbReference>
<dbReference type="Gene3D" id="3.40.50.150">
    <property type="entry name" value="Vaccinia Virus protein VP39"/>
    <property type="match status" value="1"/>
</dbReference>
<keyword evidence="10" id="KW-1185">Reference proteome</keyword>
<feature type="region of interest" description="Disordered" evidence="8">
    <location>
        <begin position="434"/>
        <end position="487"/>
    </location>
</feature>
<proteinExistence type="predicted"/>
<dbReference type="EMBL" id="OU963866">
    <property type="protein sequence ID" value="CAH0389699.1"/>
    <property type="molecule type" value="Genomic_DNA"/>
</dbReference>